<accession>A0A0A7ENJ0</accession>
<proteinExistence type="predicted"/>
<dbReference type="STRING" id="1348114.OM33_21345"/>
<dbReference type="eggNOG" id="COG4319">
    <property type="taxonomic scope" value="Bacteria"/>
</dbReference>
<dbReference type="Proteomes" id="UP000030341">
    <property type="component" value="Chromosome 2"/>
</dbReference>
<reference evidence="1 2" key="1">
    <citation type="submission" date="2014-11" db="EMBL/GenBank/DDBJ databases">
        <title>Complete Genome Sequence of Pseudoalteromonas sp. Strain OCN003 Isolated from Kaneohe Bay, Oahu, Hawaii.</title>
        <authorList>
            <person name="Beurmann S."/>
            <person name="Videau P."/>
            <person name="Ushijima B."/>
            <person name="Smith A.M."/>
            <person name="Aeby G.S."/>
            <person name="Callahan S.M."/>
            <person name="Belcaid M."/>
        </authorList>
    </citation>
    <scope>NUCLEOTIDE SEQUENCE [LARGE SCALE GENOMIC DNA]</scope>
    <source>
        <strain evidence="1 2">OCN003</strain>
    </source>
</reference>
<evidence type="ECO:0008006" key="3">
    <source>
        <dbReference type="Google" id="ProtNLM"/>
    </source>
</evidence>
<dbReference type="EMBL" id="CP009889">
    <property type="protein sequence ID" value="AIY67552.1"/>
    <property type="molecule type" value="Genomic_DNA"/>
</dbReference>
<dbReference type="KEGG" id="pseo:OM33_21345"/>
<evidence type="ECO:0000313" key="2">
    <source>
        <dbReference type="Proteomes" id="UP000030341"/>
    </source>
</evidence>
<dbReference type="HOGENOM" id="CLU_137369_0_0_6"/>
<keyword evidence="2" id="KW-1185">Reference proteome</keyword>
<dbReference type="AlphaFoldDB" id="A0A0A7ENJ0"/>
<name>A0A0A7ENJ0_9GAMM</name>
<dbReference type="Gene3D" id="3.10.450.50">
    <property type="match status" value="1"/>
</dbReference>
<gene>
    <name evidence="1" type="ORF">OM33_21345</name>
</gene>
<protein>
    <recommendedName>
        <fullName evidence="3">SnoaL-like domain-containing protein</fullName>
    </recommendedName>
</protein>
<dbReference type="SUPFAM" id="SSF54427">
    <property type="entry name" value="NTF2-like"/>
    <property type="match status" value="1"/>
</dbReference>
<sequence>MQDTFNRVLLILVSTFLLHACSVTDNKKHLLQNVVDEYYTVYSERTDFERFMAFYDEQAQLEDIIYGNSLNNKKEIRTFFAWDKGQFEMLAGKPVLTISKQVIDGRNVITEGYFNQFKYNGQVLGPWLFVIVHQFNDKYKIIKQTDWINYTPRKQFLGGKNMNQGLHEK</sequence>
<dbReference type="InterPro" id="IPR032710">
    <property type="entry name" value="NTF2-like_dom_sf"/>
</dbReference>
<evidence type="ECO:0000313" key="1">
    <source>
        <dbReference type="EMBL" id="AIY67552.1"/>
    </source>
</evidence>
<organism evidence="1 2">
    <name type="scientific">Pseudoalteromonas piratica</name>
    <dbReference type="NCBI Taxonomy" id="1348114"/>
    <lineage>
        <taxon>Bacteria</taxon>
        <taxon>Pseudomonadati</taxon>
        <taxon>Pseudomonadota</taxon>
        <taxon>Gammaproteobacteria</taxon>
        <taxon>Alteromonadales</taxon>
        <taxon>Pseudoalteromonadaceae</taxon>
        <taxon>Pseudoalteromonas</taxon>
    </lineage>
</organism>
<dbReference type="OrthoDB" id="1452216at2"/>
<dbReference type="RefSeq" id="WP_040136646.1">
    <property type="nucleotide sequence ID" value="NZ_CP009889.1"/>
</dbReference>